<evidence type="ECO:0000256" key="1">
    <source>
        <dbReference type="SAM" id="SignalP"/>
    </source>
</evidence>
<feature type="signal peptide" evidence="1">
    <location>
        <begin position="1"/>
        <end position="19"/>
    </location>
</feature>
<reference evidence="2 3" key="1">
    <citation type="submission" date="2024-05" db="EMBL/GenBank/DDBJ databases">
        <title>A draft genome resource for the thread blight pathogen Marasmius tenuissimus strain MS-2.</title>
        <authorList>
            <person name="Yulfo-Soto G.E."/>
            <person name="Baruah I.K."/>
            <person name="Amoako-Attah I."/>
            <person name="Bukari Y."/>
            <person name="Meinhardt L.W."/>
            <person name="Bailey B.A."/>
            <person name="Cohen S.P."/>
        </authorList>
    </citation>
    <scope>NUCLEOTIDE SEQUENCE [LARGE SCALE GENOMIC DNA]</scope>
    <source>
        <strain evidence="2 3">MS-2</strain>
    </source>
</reference>
<protein>
    <submittedName>
        <fullName evidence="2">Uncharacterized protein</fullName>
    </submittedName>
</protein>
<keyword evidence="1" id="KW-0732">Signal</keyword>
<proteinExistence type="predicted"/>
<feature type="chain" id="PRO_5046224006" evidence="1">
    <location>
        <begin position="20"/>
        <end position="153"/>
    </location>
</feature>
<dbReference type="EMBL" id="JBBXMP010000080">
    <property type="protein sequence ID" value="KAL0063514.1"/>
    <property type="molecule type" value="Genomic_DNA"/>
</dbReference>
<name>A0ABR2ZQR5_9AGAR</name>
<accession>A0ABR2ZQR5</accession>
<evidence type="ECO:0000313" key="3">
    <source>
        <dbReference type="Proteomes" id="UP001437256"/>
    </source>
</evidence>
<dbReference type="Proteomes" id="UP001437256">
    <property type="component" value="Unassembled WGS sequence"/>
</dbReference>
<organism evidence="2 3">
    <name type="scientific">Marasmius tenuissimus</name>
    <dbReference type="NCBI Taxonomy" id="585030"/>
    <lineage>
        <taxon>Eukaryota</taxon>
        <taxon>Fungi</taxon>
        <taxon>Dikarya</taxon>
        <taxon>Basidiomycota</taxon>
        <taxon>Agaricomycotina</taxon>
        <taxon>Agaricomycetes</taxon>
        <taxon>Agaricomycetidae</taxon>
        <taxon>Agaricales</taxon>
        <taxon>Marasmiineae</taxon>
        <taxon>Marasmiaceae</taxon>
        <taxon>Marasmius</taxon>
    </lineage>
</organism>
<gene>
    <name evidence="2" type="ORF">AAF712_009611</name>
</gene>
<keyword evidence="3" id="KW-1185">Reference proteome</keyword>
<comment type="caution">
    <text evidence="2">The sequence shown here is derived from an EMBL/GenBank/DDBJ whole genome shotgun (WGS) entry which is preliminary data.</text>
</comment>
<sequence>MKFNTILAAIVAGSGVALAQSRLDGYGFLSPAVNQVVNVTENPFVNVTFNPHRYFKESTRSLDIWLLFGEWATDNQDTDTHPHTTQELVTAMEPNIAVTWENINTPAYYANVYVKGLPVFPPETMTIMVREKYGGLVANMTQAFYSRKIQLVE</sequence>
<evidence type="ECO:0000313" key="2">
    <source>
        <dbReference type="EMBL" id="KAL0063514.1"/>
    </source>
</evidence>